<gene>
    <name evidence="2" type="ORF">N7460_010488</name>
</gene>
<reference evidence="2" key="2">
    <citation type="submission" date="2023-01" db="EMBL/GenBank/DDBJ databases">
        <authorList>
            <person name="Petersen C."/>
        </authorList>
    </citation>
    <scope>NUCLEOTIDE SEQUENCE</scope>
    <source>
        <strain evidence="2">IBT 15450</strain>
    </source>
</reference>
<evidence type="ECO:0000313" key="3">
    <source>
        <dbReference type="Proteomes" id="UP001219568"/>
    </source>
</evidence>
<feature type="compositionally biased region" description="Basic and acidic residues" evidence="1">
    <location>
        <begin position="1"/>
        <end position="17"/>
    </location>
</feature>
<name>A0AAD6N4U3_PENCN</name>
<protein>
    <submittedName>
        <fullName evidence="2">Uncharacterized protein</fullName>
    </submittedName>
</protein>
<dbReference type="AlphaFoldDB" id="A0AAD6N4U3"/>
<sequence length="61" mass="6932">MVVWLSKKEPEGRKISDQMKSTNLGDETRNGVWPLILNVTPTPLKSKNQYGLWPTGKFTSK</sequence>
<feature type="region of interest" description="Disordered" evidence="1">
    <location>
        <begin position="1"/>
        <end position="26"/>
    </location>
</feature>
<dbReference type="EMBL" id="JAQJZL010000014">
    <property type="protein sequence ID" value="KAJ6030222.1"/>
    <property type="molecule type" value="Genomic_DNA"/>
</dbReference>
<evidence type="ECO:0000313" key="2">
    <source>
        <dbReference type="EMBL" id="KAJ6030222.1"/>
    </source>
</evidence>
<reference evidence="2" key="1">
    <citation type="journal article" date="2023" name="IMA Fungus">
        <title>Comparative genomic study of the Penicillium genus elucidates a diverse pangenome and 15 lateral gene transfer events.</title>
        <authorList>
            <person name="Petersen C."/>
            <person name="Sorensen T."/>
            <person name="Nielsen M.R."/>
            <person name="Sondergaard T.E."/>
            <person name="Sorensen J.L."/>
            <person name="Fitzpatrick D.A."/>
            <person name="Frisvad J.C."/>
            <person name="Nielsen K.L."/>
        </authorList>
    </citation>
    <scope>NUCLEOTIDE SEQUENCE</scope>
    <source>
        <strain evidence="2">IBT 15450</strain>
    </source>
</reference>
<accession>A0AAD6N4U3</accession>
<proteinExistence type="predicted"/>
<keyword evidence="3" id="KW-1185">Reference proteome</keyword>
<comment type="caution">
    <text evidence="2">The sequence shown here is derived from an EMBL/GenBank/DDBJ whole genome shotgun (WGS) entry which is preliminary data.</text>
</comment>
<evidence type="ECO:0000256" key="1">
    <source>
        <dbReference type="SAM" id="MobiDB-lite"/>
    </source>
</evidence>
<organism evidence="2 3">
    <name type="scientific">Penicillium canescens</name>
    <dbReference type="NCBI Taxonomy" id="5083"/>
    <lineage>
        <taxon>Eukaryota</taxon>
        <taxon>Fungi</taxon>
        <taxon>Dikarya</taxon>
        <taxon>Ascomycota</taxon>
        <taxon>Pezizomycotina</taxon>
        <taxon>Eurotiomycetes</taxon>
        <taxon>Eurotiomycetidae</taxon>
        <taxon>Eurotiales</taxon>
        <taxon>Aspergillaceae</taxon>
        <taxon>Penicillium</taxon>
    </lineage>
</organism>
<dbReference type="Proteomes" id="UP001219568">
    <property type="component" value="Unassembled WGS sequence"/>
</dbReference>